<dbReference type="EMBL" id="JABRWJ010000003">
    <property type="protein sequence ID" value="NRF67692.1"/>
    <property type="molecule type" value="Genomic_DNA"/>
</dbReference>
<evidence type="ECO:0000313" key="3">
    <source>
        <dbReference type="Proteomes" id="UP000737171"/>
    </source>
</evidence>
<feature type="domain" description="Glucose/Sorbosone dehydrogenase" evidence="1">
    <location>
        <begin position="1"/>
        <end position="37"/>
    </location>
</feature>
<dbReference type="Proteomes" id="UP000737171">
    <property type="component" value="Unassembled WGS sequence"/>
</dbReference>
<dbReference type="SUPFAM" id="SSF50952">
    <property type="entry name" value="Soluble quinoprotein glucose dehydrogenase"/>
    <property type="match status" value="1"/>
</dbReference>
<proteinExistence type="predicted"/>
<evidence type="ECO:0000259" key="1">
    <source>
        <dbReference type="Pfam" id="PF07995"/>
    </source>
</evidence>
<gene>
    <name evidence="2" type="ORF">HLB44_11915</name>
</gene>
<dbReference type="InterPro" id="IPR011042">
    <property type="entry name" value="6-blade_b-propeller_TolB-like"/>
</dbReference>
<comment type="caution">
    <text evidence="2">The sequence shown here is derived from an EMBL/GenBank/DDBJ whole genome shotgun (WGS) entry which is preliminary data.</text>
</comment>
<name>A0ABX2EGF8_9BURK</name>
<accession>A0ABX2EGF8</accession>
<dbReference type="InterPro" id="IPR012938">
    <property type="entry name" value="Glc/Sorbosone_DH"/>
</dbReference>
<reference evidence="2 3" key="1">
    <citation type="submission" date="2020-05" db="EMBL/GenBank/DDBJ databases">
        <title>Aquincola sp. isolate from soil.</title>
        <authorList>
            <person name="Han J."/>
            <person name="Kim D.-U."/>
        </authorList>
    </citation>
    <scope>NUCLEOTIDE SEQUENCE [LARGE SCALE GENOMIC DNA]</scope>
    <source>
        <strain evidence="2 3">S2</strain>
    </source>
</reference>
<dbReference type="InterPro" id="IPR011041">
    <property type="entry name" value="Quinoprot_gluc/sorb_DH_b-prop"/>
</dbReference>
<dbReference type="Gene3D" id="2.120.10.30">
    <property type="entry name" value="TolB, C-terminal domain"/>
    <property type="match status" value="1"/>
</dbReference>
<evidence type="ECO:0000313" key="2">
    <source>
        <dbReference type="EMBL" id="NRF67692.1"/>
    </source>
</evidence>
<dbReference type="Pfam" id="PF07995">
    <property type="entry name" value="GSDH"/>
    <property type="match status" value="1"/>
</dbReference>
<protein>
    <submittedName>
        <fullName evidence="2">PQQ-dependent sugar dehydrogenase</fullName>
    </submittedName>
</protein>
<keyword evidence="3" id="KW-1185">Reference proteome</keyword>
<sequence>MDFDPETGELWTQENGDDTFTEINRVQPGHNGGWIQVMGPLSRIEQYREIETTQFGGALQQLRWPPTQIAETAAEARQRLYKLPGSHYNDPELSWKYELPPAGIGFLRGRGLGREYEGNLFLGAARVGVPPSTVPGAQVVSGQLFRLQLSRDRRSLRFDDPRLRDKVADNLDKHDITESESLLFGRDFGVGADVRTGPNGNLFVVSLTNGAVYEVFRK</sequence>
<organism evidence="2 3">
    <name type="scientific">Pseudaquabacterium terrae</name>
    <dbReference type="NCBI Taxonomy" id="2732868"/>
    <lineage>
        <taxon>Bacteria</taxon>
        <taxon>Pseudomonadati</taxon>
        <taxon>Pseudomonadota</taxon>
        <taxon>Betaproteobacteria</taxon>
        <taxon>Burkholderiales</taxon>
        <taxon>Sphaerotilaceae</taxon>
        <taxon>Pseudaquabacterium</taxon>
    </lineage>
</organism>